<accession>A0ABV4WHK8</accession>
<proteinExistence type="predicted"/>
<dbReference type="RefSeq" id="WP_413276897.1">
    <property type="nucleotide sequence ID" value="NZ_JBHFNT010000068.1"/>
</dbReference>
<dbReference type="Proteomes" id="UP001576780">
    <property type="component" value="Unassembled WGS sequence"/>
</dbReference>
<comment type="caution">
    <text evidence="1">The sequence shown here is derived from an EMBL/GenBank/DDBJ whole genome shotgun (WGS) entry which is preliminary data.</text>
</comment>
<organism evidence="1 2">
    <name type="scientific">Floridaenema evergladense BLCC-F167</name>
    <dbReference type="NCBI Taxonomy" id="3153639"/>
    <lineage>
        <taxon>Bacteria</taxon>
        <taxon>Bacillati</taxon>
        <taxon>Cyanobacteriota</taxon>
        <taxon>Cyanophyceae</taxon>
        <taxon>Oscillatoriophycideae</taxon>
        <taxon>Aerosakkonematales</taxon>
        <taxon>Aerosakkonemataceae</taxon>
        <taxon>Floridanema</taxon>
        <taxon>Floridanema evergladense</taxon>
    </lineage>
</organism>
<name>A0ABV4WHK8_9CYAN</name>
<reference evidence="1 2" key="1">
    <citation type="submission" date="2024-09" db="EMBL/GenBank/DDBJ databases">
        <title>Floridaenema gen nov. (Aerosakkonemataceae, Aerosakkonematales ord. nov., Cyanobacteria) from benthic tropical and subtropical fresh waters, with the description of four new species.</title>
        <authorList>
            <person name="Moretto J.A."/>
            <person name="Berthold D.E."/>
            <person name="Lefler F.W."/>
            <person name="Huang I.-S."/>
            <person name="Laughinghouse H. IV."/>
        </authorList>
    </citation>
    <scope>NUCLEOTIDE SEQUENCE [LARGE SCALE GENOMIC DNA]</scope>
    <source>
        <strain evidence="1 2">BLCC-F167</strain>
    </source>
</reference>
<sequence>MELLSELALVMEQNIEANLRTELSKIAPINDAKVQASIGVVECLCEGDALYFRNRLKEVAAIAKRCWLERILIFWPGCANPWPISASMAGSNRIDSLPRQREFFIPELQLTWADFYYDEKPIYINSRNNKVLFANQAGLNAQQKSLSQFAGESVYLLNNSEELDRRIELIFHGELENQTYEYKAFRWFKVGEEYRRKVMDFASFFGEIEWCNESCWYSAPQQAVETGAIV</sequence>
<evidence type="ECO:0000313" key="1">
    <source>
        <dbReference type="EMBL" id="MFB2834461.1"/>
    </source>
</evidence>
<protein>
    <submittedName>
        <fullName evidence="1">Uncharacterized protein</fullName>
    </submittedName>
</protein>
<dbReference type="EMBL" id="JBHFNT010000068">
    <property type="protein sequence ID" value="MFB2834461.1"/>
    <property type="molecule type" value="Genomic_DNA"/>
</dbReference>
<keyword evidence="2" id="KW-1185">Reference proteome</keyword>
<evidence type="ECO:0000313" key="2">
    <source>
        <dbReference type="Proteomes" id="UP001576780"/>
    </source>
</evidence>
<gene>
    <name evidence="1" type="ORF">ACE1CA_08000</name>
</gene>